<evidence type="ECO:0000259" key="3">
    <source>
        <dbReference type="SMART" id="SM00062"/>
    </source>
</evidence>
<dbReference type="OrthoDB" id="4633994at2"/>
<dbReference type="CDD" id="cd01004">
    <property type="entry name" value="PBP2_MidA_like"/>
    <property type="match status" value="1"/>
</dbReference>
<feature type="domain" description="Solute-binding protein family 3/N-terminal" evidence="3">
    <location>
        <begin position="59"/>
        <end position="287"/>
    </location>
</feature>
<dbReference type="EMBL" id="FZOH01000010">
    <property type="protein sequence ID" value="SNS89141.1"/>
    <property type="molecule type" value="Genomic_DNA"/>
</dbReference>
<dbReference type="SMART" id="SM00062">
    <property type="entry name" value="PBPb"/>
    <property type="match status" value="1"/>
</dbReference>
<feature type="chain" id="PRO_5013167551" evidence="2">
    <location>
        <begin position="28"/>
        <end position="303"/>
    </location>
</feature>
<protein>
    <submittedName>
        <fullName evidence="4">Polar amino acid transport system substrate-binding protein</fullName>
    </submittedName>
</protein>
<organism evidence="4 5">
    <name type="scientific">Geodermatophilus saharensis</name>
    <dbReference type="NCBI Taxonomy" id="1137994"/>
    <lineage>
        <taxon>Bacteria</taxon>
        <taxon>Bacillati</taxon>
        <taxon>Actinomycetota</taxon>
        <taxon>Actinomycetes</taxon>
        <taxon>Geodermatophilales</taxon>
        <taxon>Geodermatophilaceae</taxon>
        <taxon>Geodermatophilus</taxon>
    </lineage>
</organism>
<keyword evidence="1 2" id="KW-0732">Signal</keyword>
<dbReference type="InterPro" id="IPR001638">
    <property type="entry name" value="Solute-binding_3/MltF_N"/>
</dbReference>
<dbReference type="PROSITE" id="PS51257">
    <property type="entry name" value="PROKAR_LIPOPROTEIN"/>
    <property type="match status" value="1"/>
</dbReference>
<dbReference type="Pfam" id="PF00497">
    <property type="entry name" value="SBP_bac_3"/>
    <property type="match status" value="1"/>
</dbReference>
<sequence>MTRTHRALAGTAVLAAALLAAGCGASADPAAPATDAAPAVTVDQRLHAALPEEVRDSGVLTVANDPSYPPASSFGPDGRTIVGFEPDLGAALGDLLGVEVRFEASSFDTLLDDLAADRFDLVMSAVTDTAEREQQADFVNYFRAGSSIVVSRGNPHGIHDLAGLCGRSVAVEAGTVQVGLLERAQSSCTGGIDVHELPTNDDALLELRTGRADAVVADYPPAVFVTTDPRTQSSFQLVSDTQYEPGLYGIAVATDRPGLRDTLTRALQRLVDDGVYQQLLDRWEVGHGAVDSVTVNGGLPPAE</sequence>
<name>A0A239I6N4_9ACTN</name>
<dbReference type="SUPFAM" id="SSF53850">
    <property type="entry name" value="Periplasmic binding protein-like II"/>
    <property type="match status" value="1"/>
</dbReference>
<gene>
    <name evidence="4" type="ORF">SAMN04488107_4191</name>
</gene>
<dbReference type="RefSeq" id="WP_089405840.1">
    <property type="nucleotide sequence ID" value="NZ_FZOH01000010.1"/>
</dbReference>
<proteinExistence type="predicted"/>
<evidence type="ECO:0000313" key="4">
    <source>
        <dbReference type="EMBL" id="SNS89141.1"/>
    </source>
</evidence>
<keyword evidence="5" id="KW-1185">Reference proteome</keyword>
<accession>A0A239I6N4</accession>
<dbReference type="AlphaFoldDB" id="A0A239I6N4"/>
<evidence type="ECO:0000313" key="5">
    <source>
        <dbReference type="Proteomes" id="UP000198386"/>
    </source>
</evidence>
<evidence type="ECO:0000256" key="2">
    <source>
        <dbReference type="SAM" id="SignalP"/>
    </source>
</evidence>
<feature type="signal peptide" evidence="2">
    <location>
        <begin position="1"/>
        <end position="27"/>
    </location>
</feature>
<dbReference type="Gene3D" id="3.40.190.10">
    <property type="entry name" value="Periplasmic binding protein-like II"/>
    <property type="match status" value="2"/>
</dbReference>
<dbReference type="PANTHER" id="PTHR35936:SF17">
    <property type="entry name" value="ARGININE-BINDING EXTRACELLULAR PROTEIN ARTP"/>
    <property type="match status" value="1"/>
</dbReference>
<evidence type="ECO:0000256" key="1">
    <source>
        <dbReference type="ARBA" id="ARBA00022729"/>
    </source>
</evidence>
<dbReference type="PANTHER" id="PTHR35936">
    <property type="entry name" value="MEMBRANE-BOUND LYTIC MUREIN TRANSGLYCOSYLASE F"/>
    <property type="match status" value="1"/>
</dbReference>
<reference evidence="5" key="1">
    <citation type="submission" date="2017-06" db="EMBL/GenBank/DDBJ databases">
        <authorList>
            <person name="Varghese N."/>
            <person name="Submissions S."/>
        </authorList>
    </citation>
    <scope>NUCLEOTIDE SEQUENCE [LARGE SCALE GENOMIC DNA]</scope>
    <source>
        <strain evidence="5">DSM 45423</strain>
    </source>
</reference>
<dbReference type="Proteomes" id="UP000198386">
    <property type="component" value="Unassembled WGS sequence"/>
</dbReference>